<protein>
    <recommendedName>
        <fullName evidence="5">Secreted protein</fullName>
    </recommendedName>
</protein>
<feature type="chain" id="PRO_5043350912" description="Secreted protein" evidence="2">
    <location>
        <begin position="20"/>
        <end position="114"/>
    </location>
</feature>
<name>A0AAV9ZHM8_9AGAR</name>
<dbReference type="AlphaFoldDB" id="A0AAV9ZHM8"/>
<accession>A0AAV9ZHM8</accession>
<gene>
    <name evidence="3" type="ORF">R3P38DRAFT_412717</name>
</gene>
<evidence type="ECO:0008006" key="5">
    <source>
        <dbReference type="Google" id="ProtNLM"/>
    </source>
</evidence>
<reference evidence="3 4" key="1">
    <citation type="journal article" date="2024" name="J Genomics">
        <title>Draft genome sequencing and assembly of Favolaschia claudopus CIRM-BRFM 2984 isolated from oak limbs.</title>
        <authorList>
            <person name="Navarro D."/>
            <person name="Drula E."/>
            <person name="Chaduli D."/>
            <person name="Cazenave R."/>
            <person name="Ahrendt S."/>
            <person name="Wang J."/>
            <person name="Lipzen A."/>
            <person name="Daum C."/>
            <person name="Barry K."/>
            <person name="Grigoriev I.V."/>
            <person name="Favel A."/>
            <person name="Rosso M.N."/>
            <person name="Martin F."/>
        </authorList>
    </citation>
    <scope>NUCLEOTIDE SEQUENCE [LARGE SCALE GENOMIC DNA]</scope>
    <source>
        <strain evidence="3 4">CIRM-BRFM 2984</strain>
    </source>
</reference>
<dbReference type="Proteomes" id="UP001362999">
    <property type="component" value="Unassembled WGS sequence"/>
</dbReference>
<evidence type="ECO:0000313" key="4">
    <source>
        <dbReference type="Proteomes" id="UP001362999"/>
    </source>
</evidence>
<keyword evidence="4" id="KW-1185">Reference proteome</keyword>
<feature type="signal peptide" evidence="2">
    <location>
        <begin position="1"/>
        <end position="19"/>
    </location>
</feature>
<keyword evidence="2" id="KW-0732">Signal</keyword>
<organism evidence="3 4">
    <name type="scientific">Favolaschia claudopus</name>
    <dbReference type="NCBI Taxonomy" id="2862362"/>
    <lineage>
        <taxon>Eukaryota</taxon>
        <taxon>Fungi</taxon>
        <taxon>Dikarya</taxon>
        <taxon>Basidiomycota</taxon>
        <taxon>Agaricomycotina</taxon>
        <taxon>Agaricomycetes</taxon>
        <taxon>Agaricomycetidae</taxon>
        <taxon>Agaricales</taxon>
        <taxon>Marasmiineae</taxon>
        <taxon>Mycenaceae</taxon>
        <taxon>Favolaschia</taxon>
    </lineage>
</organism>
<dbReference type="EMBL" id="JAWWNJ010000147">
    <property type="protein sequence ID" value="KAK6983838.1"/>
    <property type="molecule type" value="Genomic_DNA"/>
</dbReference>
<feature type="region of interest" description="Disordered" evidence="1">
    <location>
        <begin position="91"/>
        <end position="114"/>
    </location>
</feature>
<evidence type="ECO:0000313" key="3">
    <source>
        <dbReference type="EMBL" id="KAK6983838.1"/>
    </source>
</evidence>
<evidence type="ECO:0000256" key="1">
    <source>
        <dbReference type="SAM" id="MobiDB-lite"/>
    </source>
</evidence>
<sequence>MVLGALLILILVPPPPCSSTLLPLPTCLPFTLYLPPLESYRFSPHPIISSLSFPLDTSTGAFSPTCSSHPSLTCFTEASTLAVSADPVVTDRPLSSRPPILLHSPPTLRSGVRR</sequence>
<evidence type="ECO:0000256" key="2">
    <source>
        <dbReference type="SAM" id="SignalP"/>
    </source>
</evidence>
<comment type="caution">
    <text evidence="3">The sequence shown here is derived from an EMBL/GenBank/DDBJ whole genome shotgun (WGS) entry which is preliminary data.</text>
</comment>
<proteinExistence type="predicted"/>